<proteinExistence type="inferred from homology"/>
<evidence type="ECO:0000256" key="2">
    <source>
        <dbReference type="ARBA" id="ARBA00022676"/>
    </source>
</evidence>
<dbReference type="PANTHER" id="PTHR43179:SF12">
    <property type="entry name" value="GALACTOFURANOSYLTRANSFERASE GLFT2"/>
    <property type="match status" value="1"/>
</dbReference>
<comment type="similarity">
    <text evidence="1">Belongs to the glycosyltransferase 2 family.</text>
</comment>
<protein>
    <submittedName>
        <fullName evidence="5">Glycosyltransferase</fullName>
    </submittedName>
</protein>
<gene>
    <name evidence="5" type="ORF">GJ668_09095</name>
</gene>
<dbReference type="InterPro" id="IPR029044">
    <property type="entry name" value="Nucleotide-diphossugar_trans"/>
</dbReference>
<dbReference type="Proteomes" id="UP000434044">
    <property type="component" value="Unassembled WGS sequence"/>
</dbReference>
<sequence>MAPSSGAVVSTRAPTSLQLSQGNAAWRVGRYAEAVAEYARLLMQAPELAETLAIADSLALARQRYRRERVTTNAAPRVAVCGWSLGHNPAGRVDTLARLYQSLVEVEIIGCLFPSWGREIWAPIRRTPIPVRSLLVEDECRFIEQALELVLAHPYDLVHLSKPRLPNILIGLLYKWLWEASVLVDIDDEELAFVGAEAPLKLDQWSPEPFGSLIGNTGTRLAVGLADAFDGVTVANAANHSVVRSLLESHGRGHVGPRRLAPELVRFGVVPWFGPLWRALSEVWGQDRGGVSIIILTLNGAALLDRLLRTFVATNSLRPVELIVVDHGALDDPGDETAAVIERYRAVCELWHLRRGANHSFSASCNFGAAWARYPNLLFLNNDIVYSADALPAALAKLAEPEIGCVGVRLDDDPDSLPPGQEAGIQHLGIDFVWTEARGYYQPRQIRQASLERSLESGARSGGGWQPAVTGAFLLCRRRDFRRLGGFSAEYDYGLEDIDFCLRLTRDLGKRAWCLTELGLRHAESSTRRRDRALTNARIERNHRRFKALWGERTRALAAEGGEADGASLNVLFVLPHQFDSNNGYHVQLHAALLLARGADCTVAVPDGLYAASSVSLRVRSYTQVLGEASGAGFRDGRGPDLVHAWTPREIVRRFVEGVRGRWRCPLVVHLEDNEEHLTEVALGRPFAELARLSLAELDRCIPEHRYHPLRGRWFLDRADGLTLVIETLGRFNRYGRPSLVLSAPVDERLFYPRPLNRALRQALAIGDEAGVVVYTGNVHAANRGEVGELYRAVAELNRLGRSTVLVRTGVNGASGALEGLAPAPQVRELGWVEREQVPEILAAADVLVQPGEPGAFNDQRIPSKLPEYFAMGRPVVLARSHLGLEVRAGEEALVVEAANVSEIVRAVRAIGEDRALAERLALGARRFYERRLRVADEALFEFMGALKAA</sequence>
<dbReference type="Gene3D" id="3.40.50.2000">
    <property type="entry name" value="Glycogen Phosphorylase B"/>
    <property type="match status" value="1"/>
</dbReference>
<evidence type="ECO:0000313" key="5">
    <source>
        <dbReference type="EMBL" id="MTW21255.1"/>
    </source>
</evidence>
<reference evidence="5 6" key="1">
    <citation type="submission" date="2019-11" db="EMBL/GenBank/DDBJ databases">
        <title>Whole-genome sequence of the anaerobic purple sulfur bacterium Allochromatium palmeri DSM 15591.</title>
        <authorList>
            <person name="Kyndt J.A."/>
            <person name="Meyer T.E."/>
        </authorList>
    </citation>
    <scope>NUCLEOTIDE SEQUENCE [LARGE SCALE GENOMIC DNA]</scope>
    <source>
        <strain evidence="5 6">DSM 15591</strain>
    </source>
</reference>
<dbReference type="Gene3D" id="3.90.550.10">
    <property type="entry name" value="Spore Coat Polysaccharide Biosynthesis Protein SpsA, Chain A"/>
    <property type="match status" value="1"/>
</dbReference>
<evidence type="ECO:0000259" key="4">
    <source>
        <dbReference type="Pfam" id="PF00535"/>
    </source>
</evidence>
<keyword evidence="2" id="KW-0328">Glycosyltransferase</keyword>
<dbReference type="SUPFAM" id="SSF53756">
    <property type="entry name" value="UDP-Glycosyltransferase/glycogen phosphorylase"/>
    <property type="match status" value="1"/>
</dbReference>
<feature type="domain" description="Glycosyltransferase 2-like" evidence="4">
    <location>
        <begin position="292"/>
        <end position="413"/>
    </location>
</feature>
<dbReference type="OrthoDB" id="9771846at2"/>
<dbReference type="PANTHER" id="PTHR43179">
    <property type="entry name" value="RHAMNOSYLTRANSFERASE WBBL"/>
    <property type="match status" value="1"/>
</dbReference>
<dbReference type="Pfam" id="PF13692">
    <property type="entry name" value="Glyco_trans_1_4"/>
    <property type="match status" value="1"/>
</dbReference>
<organism evidence="5 6">
    <name type="scientific">Allochromatium palmeri</name>
    <dbReference type="NCBI Taxonomy" id="231048"/>
    <lineage>
        <taxon>Bacteria</taxon>
        <taxon>Pseudomonadati</taxon>
        <taxon>Pseudomonadota</taxon>
        <taxon>Gammaproteobacteria</taxon>
        <taxon>Chromatiales</taxon>
        <taxon>Chromatiaceae</taxon>
        <taxon>Allochromatium</taxon>
    </lineage>
</organism>
<dbReference type="AlphaFoldDB" id="A0A6N8EAS1"/>
<evidence type="ECO:0000313" key="6">
    <source>
        <dbReference type="Proteomes" id="UP000434044"/>
    </source>
</evidence>
<dbReference type="GO" id="GO:0016757">
    <property type="term" value="F:glycosyltransferase activity"/>
    <property type="evidence" value="ECO:0007669"/>
    <property type="project" value="UniProtKB-KW"/>
</dbReference>
<accession>A0A6N8EAS1</accession>
<evidence type="ECO:0000256" key="3">
    <source>
        <dbReference type="ARBA" id="ARBA00022679"/>
    </source>
</evidence>
<dbReference type="RefSeq" id="WP_155449845.1">
    <property type="nucleotide sequence ID" value="NZ_WNKT01000016.1"/>
</dbReference>
<keyword evidence="6" id="KW-1185">Reference proteome</keyword>
<name>A0A6N8EAS1_9GAMM</name>
<dbReference type="EMBL" id="WNKT01000016">
    <property type="protein sequence ID" value="MTW21255.1"/>
    <property type="molecule type" value="Genomic_DNA"/>
</dbReference>
<comment type="caution">
    <text evidence="5">The sequence shown here is derived from an EMBL/GenBank/DDBJ whole genome shotgun (WGS) entry which is preliminary data.</text>
</comment>
<dbReference type="InterPro" id="IPR001173">
    <property type="entry name" value="Glyco_trans_2-like"/>
</dbReference>
<keyword evidence="3 5" id="KW-0808">Transferase</keyword>
<evidence type="ECO:0000256" key="1">
    <source>
        <dbReference type="ARBA" id="ARBA00006739"/>
    </source>
</evidence>
<dbReference type="SUPFAM" id="SSF53448">
    <property type="entry name" value="Nucleotide-diphospho-sugar transferases"/>
    <property type="match status" value="1"/>
</dbReference>
<dbReference type="Pfam" id="PF00535">
    <property type="entry name" value="Glycos_transf_2"/>
    <property type="match status" value="1"/>
</dbReference>